<feature type="region of interest" description="Disordered" evidence="1">
    <location>
        <begin position="401"/>
        <end position="452"/>
    </location>
</feature>
<sequence length="487" mass="54158">MSGEHTLLEISIRPADSLPSVLFPFEELELRPLEVAIGESLLRDPCLKLYTKTTRYWPATAYDVTAGTTRRCWCVIPARRKLSLWGSQVDLADKLDKGLSLSRSSAGNESELLDGLIRQLEEQELLDEEKQSEPSQSSCPTYEELLEVVERATARLDLPWKRMKKVAPRGHLDEHFLSDHNPPAQVSLPFLPDLHSEVVKAWSKPFSSHIHRFQQTSYANIEGMRKNGYERMPPIEEKLASYLSLGEAFSLKAPSLPTEPLQKTSSLNGRAYAVAGQAVASLHTMAVLQAYQADLLKDLDKGQGLSPDEVAELRRTTDLALRATKQAATAMGRSMAAMAVTERHLWVNLADLGRREKGFLLDVPVSPSELFGTSVETVIEKFREAKARSAAFKTFIPRWTRSEREHQRGPGPSRSEDRRQAQKASVAVWRPEGRSPGFEAGGSGEAFSTLSSGPEQVTSARISLGVAHLPSLIPLLRRSAVYYCWTI</sequence>
<protein>
    <submittedName>
        <fullName evidence="2">Lamina-associated polypeptide 2, isoform alpha</fullName>
    </submittedName>
</protein>
<evidence type="ECO:0000313" key="3">
    <source>
        <dbReference type="Proteomes" id="UP000830375"/>
    </source>
</evidence>
<evidence type="ECO:0000313" key="2">
    <source>
        <dbReference type="EMBL" id="KAI2645180.1"/>
    </source>
</evidence>
<feature type="compositionally biased region" description="Basic and acidic residues" evidence="1">
    <location>
        <begin position="401"/>
        <end position="420"/>
    </location>
</feature>
<dbReference type="Proteomes" id="UP000830375">
    <property type="component" value="Unassembled WGS sequence"/>
</dbReference>
<proteinExistence type="predicted"/>
<comment type="caution">
    <text evidence="2">The sequence shown here is derived from an EMBL/GenBank/DDBJ whole genome shotgun (WGS) entry which is preliminary data.</text>
</comment>
<dbReference type="EMBL" id="JACTAM010002316">
    <property type="protein sequence ID" value="KAI2645180.1"/>
    <property type="molecule type" value="Genomic_DNA"/>
</dbReference>
<name>A0ABQ8L449_LABRO</name>
<evidence type="ECO:0000256" key="1">
    <source>
        <dbReference type="SAM" id="MobiDB-lite"/>
    </source>
</evidence>
<gene>
    <name evidence="2" type="ORF">H4Q32_028662</name>
</gene>
<organism evidence="2 3">
    <name type="scientific">Labeo rohita</name>
    <name type="common">Indian major carp</name>
    <name type="synonym">Cyprinus rohita</name>
    <dbReference type="NCBI Taxonomy" id="84645"/>
    <lineage>
        <taxon>Eukaryota</taxon>
        <taxon>Metazoa</taxon>
        <taxon>Chordata</taxon>
        <taxon>Craniata</taxon>
        <taxon>Vertebrata</taxon>
        <taxon>Euteleostomi</taxon>
        <taxon>Actinopterygii</taxon>
        <taxon>Neopterygii</taxon>
        <taxon>Teleostei</taxon>
        <taxon>Ostariophysi</taxon>
        <taxon>Cypriniformes</taxon>
        <taxon>Cyprinidae</taxon>
        <taxon>Labeoninae</taxon>
        <taxon>Labeonini</taxon>
        <taxon>Labeo</taxon>
    </lineage>
</organism>
<reference evidence="2 3" key="1">
    <citation type="submission" date="2022-01" db="EMBL/GenBank/DDBJ databases">
        <title>A high-quality chromosome-level genome assembly of rohu carp, Labeo rohita.</title>
        <authorList>
            <person name="Arick M.A. II"/>
            <person name="Hsu C.-Y."/>
            <person name="Magbanua Z."/>
            <person name="Pechanova O."/>
            <person name="Grover C."/>
            <person name="Miller E."/>
            <person name="Thrash A."/>
            <person name="Ezzel L."/>
            <person name="Alam S."/>
            <person name="Benzie J."/>
            <person name="Hamilton M."/>
            <person name="Karsi A."/>
            <person name="Lawrence M.L."/>
            <person name="Peterson D.G."/>
        </authorList>
    </citation>
    <scope>NUCLEOTIDE SEQUENCE [LARGE SCALE GENOMIC DNA]</scope>
    <source>
        <strain evidence="3">BAU-BD-2019</strain>
        <tissue evidence="2">Blood</tissue>
    </source>
</reference>
<accession>A0ABQ8L449</accession>
<keyword evidence="3" id="KW-1185">Reference proteome</keyword>